<name>A0ABP0VKU3_9BRYO</name>
<evidence type="ECO:0000313" key="3">
    <source>
        <dbReference type="Proteomes" id="UP001497444"/>
    </source>
</evidence>
<evidence type="ECO:0000313" key="2">
    <source>
        <dbReference type="EMBL" id="CAK9255067.1"/>
    </source>
</evidence>
<protein>
    <submittedName>
        <fullName evidence="2">Uncharacterized protein</fullName>
    </submittedName>
</protein>
<organism evidence="2 3">
    <name type="scientific">Sphagnum jensenii</name>
    <dbReference type="NCBI Taxonomy" id="128206"/>
    <lineage>
        <taxon>Eukaryota</taxon>
        <taxon>Viridiplantae</taxon>
        <taxon>Streptophyta</taxon>
        <taxon>Embryophyta</taxon>
        <taxon>Bryophyta</taxon>
        <taxon>Sphagnophytina</taxon>
        <taxon>Sphagnopsida</taxon>
        <taxon>Sphagnales</taxon>
        <taxon>Sphagnaceae</taxon>
        <taxon>Sphagnum</taxon>
    </lineage>
</organism>
<feature type="compositionally biased region" description="Basic and acidic residues" evidence="1">
    <location>
        <begin position="153"/>
        <end position="175"/>
    </location>
</feature>
<gene>
    <name evidence="2" type="ORF">CSSPJE1EN1_LOCUS545</name>
</gene>
<dbReference type="EMBL" id="OZ020096">
    <property type="protein sequence ID" value="CAK9255067.1"/>
    <property type="molecule type" value="Genomic_DNA"/>
</dbReference>
<keyword evidence="3" id="KW-1185">Reference proteome</keyword>
<accession>A0ABP0VKU3</accession>
<evidence type="ECO:0000256" key="1">
    <source>
        <dbReference type="SAM" id="MobiDB-lite"/>
    </source>
</evidence>
<proteinExistence type="predicted"/>
<feature type="region of interest" description="Disordered" evidence="1">
    <location>
        <begin position="134"/>
        <end position="175"/>
    </location>
</feature>
<dbReference type="Proteomes" id="UP001497444">
    <property type="component" value="Chromosome 1"/>
</dbReference>
<reference evidence="2 3" key="1">
    <citation type="submission" date="2024-02" db="EMBL/GenBank/DDBJ databases">
        <authorList>
            <consortium name="ELIXIR-Norway"/>
            <consortium name="Elixir Norway"/>
        </authorList>
    </citation>
    <scope>NUCLEOTIDE SEQUENCE [LARGE SCALE GENOMIC DNA]</scope>
</reference>
<sequence length="175" mass="20454">MEEMWLNMQADEESWEMEQRKQDFQVECHKAQLEDEVWLLKGRVWRLEGELKIAHAENEYALLKKQDEMDGIVEGMLVELEAEHREELSIEGGNVRKSGDLLMVATNSRENLMKEAGDDLQGRLRTLLQELEQELQRANSRRSNEISSGASKSEQDNRKLSGTEQKHREISWKQN</sequence>